<keyword evidence="3" id="KW-1185">Reference proteome</keyword>
<protein>
    <submittedName>
        <fullName evidence="2">Uncharacterized protein</fullName>
    </submittedName>
</protein>
<dbReference type="Proteomes" id="UP000299102">
    <property type="component" value="Unassembled WGS sequence"/>
</dbReference>
<sequence>MRANSDQPKMFIFRIQVSPAAAYANKSRADGVITRSGTARAHGQAGNFSDLYELMIAHCPFIRSYIPNGFCRDLRGSEQGLDADFHQLLPRVYLNNIPPYERQTRLAFSDAGSQTRSDGRPPALVNHRRRSATRARFGNLR</sequence>
<proteinExistence type="predicted"/>
<organism evidence="2 3">
    <name type="scientific">Eumeta variegata</name>
    <name type="common">Bagworm moth</name>
    <name type="synonym">Eumeta japonica</name>
    <dbReference type="NCBI Taxonomy" id="151549"/>
    <lineage>
        <taxon>Eukaryota</taxon>
        <taxon>Metazoa</taxon>
        <taxon>Ecdysozoa</taxon>
        <taxon>Arthropoda</taxon>
        <taxon>Hexapoda</taxon>
        <taxon>Insecta</taxon>
        <taxon>Pterygota</taxon>
        <taxon>Neoptera</taxon>
        <taxon>Endopterygota</taxon>
        <taxon>Lepidoptera</taxon>
        <taxon>Glossata</taxon>
        <taxon>Ditrysia</taxon>
        <taxon>Tineoidea</taxon>
        <taxon>Psychidae</taxon>
        <taxon>Oiketicinae</taxon>
        <taxon>Eumeta</taxon>
    </lineage>
</organism>
<evidence type="ECO:0000313" key="3">
    <source>
        <dbReference type="Proteomes" id="UP000299102"/>
    </source>
</evidence>
<comment type="caution">
    <text evidence="2">The sequence shown here is derived from an EMBL/GenBank/DDBJ whole genome shotgun (WGS) entry which is preliminary data.</text>
</comment>
<dbReference type="AlphaFoldDB" id="A0A4C1URU2"/>
<name>A0A4C1URU2_EUMVA</name>
<accession>A0A4C1URU2</accession>
<evidence type="ECO:0000256" key="1">
    <source>
        <dbReference type="SAM" id="MobiDB-lite"/>
    </source>
</evidence>
<reference evidence="2 3" key="1">
    <citation type="journal article" date="2019" name="Commun. Biol.">
        <title>The bagworm genome reveals a unique fibroin gene that provides high tensile strength.</title>
        <authorList>
            <person name="Kono N."/>
            <person name="Nakamura H."/>
            <person name="Ohtoshi R."/>
            <person name="Tomita M."/>
            <person name="Numata K."/>
            <person name="Arakawa K."/>
        </authorList>
    </citation>
    <scope>NUCLEOTIDE SEQUENCE [LARGE SCALE GENOMIC DNA]</scope>
</reference>
<gene>
    <name evidence="2" type="ORF">EVAR_19733_1</name>
</gene>
<feature type="region of interest" description="Disordered" evidence="1">
    <location>
        <begin position="108"/>
        <end position="141"/>
    </location>
</feature>
<evidence type="ECO:0000313" key="2">
    <source>
        <dbReference type="EMBL" id="GBP28692.1"/>
    </source>
</evidence>
<dbReference type="EMBL" id="BGZK01000210">
    <property type="protein sequence ID" value="GBP28692.1"/>
    <property type="molecule type" value="Genomic_DNA"/>
</dbReference>